<accession>A0A6P1TEK0</accession>
<dbReference type="InterPro" id="IPR008567">
    <property type="entry name" value="BKACE"/>
</dbReference>
<keyword evidence="6" id="KW-1185">Reference proteome</keyword>
<dbReference type="InterPro" id="IPR013785">
    <property type="entry name" value="Aldolase_TIM"/>
</dbReference>
<keyword evidence="4" id="KW-0862">Zinc</keyword>
<sequence>MERKIKKVVISAAITGGVHTPTMSQYLPKTPDEIIKNAVDAYKAGAAVVHLHARKDNGEPTADHKTFEYILSSIKKECDVVIGITTGGAQGMTVEERFAVIERFKPEMASANGGSINFCFSKLADTMPNPEYDWEIPFISRTYDNVFKNTFKDMEYCINMMNKCNTMPEYEVFDYGQLSNLAYFKKKGVITQPIYIQFVPGIMGGMPISMEGLMFMIDQAKKTLGNDIQFCSVGAGRRMFRTETFCALNGGNVRVGLEDGLYIKPNGELAVDNAAQVTKIKNILEALDYEIANTAEAREMLHLKGIDKVEF</sequence>
<dbReference type="Proteomes" id="UP000464314">
    <property type="component" value="Chromosome"/>
</dbReference>
<dbReference type="EMBL" id="CP048000">
    <property type="protein sequence ID" value="QHQ59660.1"/>
    <property type="molecule type" value="Genomic_DNA"/>
</dbReference>
<reference evidence="5 6" key="1">
    <citation type="submission" date="2020-01" db="EMBL/GenBank/DDBJ databases">
        <title>Genome analysis of Anaerocolumna sp. CBA3638.</title>
        <authorList>
            <person name="Kim J."/>
            <person name="Roh S.W."/>
        </authorList>
    </citation>
    <scope>NUCLEOTIDE SEQUENCE [LARGE SCALE GENOMIC DNA]</scope>
    <source>
        <strain evidence="5 6">CBA3638</strain>
    </source>
</reference>
<evidence type="ECO:0000313" key="5">
    <source>
        <dbReference type="EMBL" id="QHQ59660.1"/>
    </source>
</evidence>
<protein>
    <submittedName>
        <fullName evidence="5">3-keto-5-aminohexanoate cleavage protein</fullName>
    </submittedName>
</protein>
<organism evidence="5 6">
    <name type="scientific">Anaerocolumna sedimenticola</name>
    <dbReference type="NCBI Taxonomy" id="2696063"/>
    <lineage>
        <taxon>Bacteria</taxon>
        <taxon>Bacillati</taxon>
        <taxon>Bacillota</taxon>
        <taxon>Clostridia</taxon>
        <taxon>Lachnospirales</taxon>
        <taxon>Lachnospiraceae</taxon>
        <taxon>Anaerocolumna</taxon>
    </lineage>
</organism>
<dbReference type="GO" id="GO:0043720">
    <property type="term" value="F:3-keto-5-aminohexanoate cleavage activity"/>
    <property type="evidence" value="ECO:0007669"/>
    <property type="project" value="InterPro"/>
</dbReference>
<dbReference type="PANTHER" id="PTHR37418">
    <property type="entry name" value="3-KETO-5-AMINOHEXANOATE CLEAVAGE ENZYME-RELATED"/>
    <property type="match status" value="1"/>
</dbReference>
<dbReference type="Gene3D" id="3.20.20.70">
    <property type="entry name" value="Aldolase class I"/>
    <property type="match status" value="1"/>
</dbReference>
<evidence type="ECO:0000256" key="2">
    <source>
        <dbReference type="ARBA" id="ARBA00022679"/>
    </source>
</evidence>
<dbReference type="RefSeq" id="WP_161836439.1">
    <property type="nucleotide sequence ID" value="NZ_CP048000.1"/>
</dbReference>
<evidence type="ECO:0000256" key="1">
    <source>
        <dbReference type="ARBA" id="ARBA00001947"/>
    </source>
</evidence>
<name>A0A6P1TEK0_9FIRM</name>
<dbReference type="PANTHER" id="PTHR37418:SF2">
    <property type="entry name" value="3-KETO-5-AMINOHEXANOATE CLEAVAGE ENZYME"/>
    <property type="match status" value="1"/>
</dbReference>
<dbReference type="Pfam" id="PF05853">
    <property type="entry name" value="BKACE"/>
    <property type="match status" value="1"/>
</dbReference>
<keyword evidence="2" id="KW-0808">Transferase</keyword>
<evidence type="ECO:0000256" key="4">
    <source>
        <dbReference type="ARBA" id="ARBA00022833"/>
    </source>
</evidence>
<evidence type="ECO:0000256" key="3">
    <source>
        <dbReference type="ARBA" id="ARBA00022723"/>
    </source>
</evidence>
<dbReference type="AlphaFoldDB" id="A0A6P1TEK0"/>
<keyword evidence="3" id="KW-0479">Metal-binding</keyword>
<dbReference type="KEGG" id="anr:Ana3638_01655"/>
<dbReference type="GO" id="GO:0046872">
    <property type="term" value="F:metal ion binding"/>
    <property type="evidence" value="ECO:0007669"/>
    <property type="project" value="UniProtKB-KW"/>
</dbReference>
<comment type="cofactor">
    <cofactor evidence="1">
        <name>Zn(2+)</name>
        <dbReference type="ChEBI" id="CHEBI:29105"/>
    </cofactor>
</comment>
<evidence type="ECO:0000313" key="6">
    <source>
        <dbReference type="Proteomes" id="UP000464314"/>
    </source>
</evidence>
<gene>
    <name evidence="5" type="ORF">Ana3638_01655</name>
</gene>
<proteinExistence type="predicted"/>